<proteinExistence type="predicted"/>
<feature type="region of interest" description="Disordered" evidence="1">
    <location>
        <begin position="114"/>
        <end position="139"/>
    </location>
</feature>
<evidence type="ECO:0008006" key="4">
    <source>
        <dbReference type="Google" id="ProtNLM"/>
    </source>
</evidence>
<reference evidence="3" key="1">
    <citation type="journal article" date="2023" name="Mol. Phylogenet. Evol.">
        <title>Genome-scale phylogeny and comparative genomics of the fungal order Sordariales.</title>
        <authorList>
            <person name="Hensen N."/>
            <person name="Bonometti L."/>
            <person name="Westerberg I."/>
            <person name="Brannstrom I.O."/>
            <person name="Guillou S."/>
            <person name="Cros-Aarteil S."/>
            <person name="Calhoun S."/>
            <person name="Haridas S."/>
            <person name="Kuo A."/>
            <person name="Mondo S."/>
            <person name="Pangilinan J."/>
            <person name="Riley R."/>
            <person name="LaButti K."/>
            <person name="Andreopoulos B."/>
            <person name="Lipzen A."/>
            <person name="Chen C."/>
            <person name="Yan M."/>
            <person name="Daum C."/>
            <person name="Ng V."/>
            <person name="Clum A."/>
            <person name="Steindorff A."/>
            <person name="Ohm R.A."/>
            <person name="Martin F."/>
            <person name="Silar P."/>
            <person name="Natvig D.O."/>
            <person name="Lalanne C."/>
            <person name="Gautier V."/>
            <person name="Ament-Velasquez S.L."/>
            <person name="Kruys A."/>
            <person name="Hutchinson M.I."/>
            <person name="Powell A.J."/>
            <person name="Barry K."/>
            <person name="Miller A.N."/>
            <person name="Grigoriev I.V."/>
            <person name="Debuchy R."/>
            <person name="Gladieux P."/>
            <person name="Hiltunen Thoren M."/>
            <person name="Johannesson H."/>
        </authorList>
    </citation>
    <scope>NUCLEOTIDE SEQUENCE [LARGE SCALE GENOMIC DNA]</scope>
    <source>
        <strain evidence="3">CBS 340.73</strain>
    </source>
</reference>
<feature type="region of interest" description="Disordered" evidence="1">
    <location>
        <begin position="66"/>
        <end position="91"/>
    </location>
</feature>
<feature type="compositionally biased region" description="Low complexity" evidence="1">
    <location>
        <begin position="66"/>
        <end position="86"/>
    </location>
</feature>
<dbReference type="Proteomes" id="UP001303473">
    <property type="component" value="Unassembled WGS sequence"/>
</dbReference>
<comment type="caution">
    <text evidence="2">The sequence shown here is derived from an EMBL/GenBank/DDBJ whole genome shotgun (WGS) entry which is preliminary data.</text>
</comment>
<protein>
    <recommendedName>
        <fullName evidence="4">C2H2-type domain-containing protein</fullName>
    </recommendedName>
</protein>
<name>A0AAN6S2E3_9PEZI</name>
<accession>A0AAN6S2E3</accession>
<dbReference type="GO" id="GO:0003700">
    <property type="term" value="F:DNA-binding transcription factor activity"/>
    <property type="evidence" value="ECO:0007669"/>
    <property type="project" value="InterPro"/>
</dbReference>
<keyword evidence="3" id="KW-1185">Reference proteome</keyword>
<evidence type="ECO:0000256" key="1">
    <source>
        <dbReference type="SAM" id="MobiDB-lite"/>
    </source>
</evidence>
<feature type="non-terminal residue" evidence="2">
    <location>
        <position position="1"/>
    </location>
</feature>
<dbReference type="PANTHER" id="PTHR23225">
    <property type="entry name" value="ZINC FINGER PROTEIN"/>
    <property type="match status" value="1"/>
</dbReference>
<sequence>RPFKCVFDFAGCTSVFASKNEWKRHVTFQHLVLHYWVCQDGGCAEQSNSDAHLPRGKIHRTGLGASTLLTPSHTTPTSASGSTGLPNGSIFNRKDLYTQHLRRMHTPPNIKKSYKAAKEAGTTPANSASGGGGGGGIPEWEERIKKLQQRAEIERCKLPEYMTCPAANCDQEFTGTEAWDQRMEHVARHLDRAANNKSSEAEVVNFGGEDDSTLVEWASHPDVTVIQKRGGGGVTGEWELNNPLEKRGGTHTGNSTHAQHMRAGEHQGEMVIMHNTHLPKEKMTEKIKTRLLW</sequence>
<dbReference type="PANTHER" id="PTHR23225:SF2">
    <property type="entry name" value="AT09679P-RELATED"/>
    <property type="match status" value="1"/>
</dbReference>
<dbReference type="EMBL" id="MU853853">
    <property type="protein sequence ID" value="KAK3937488.1"/>
    <property type="molecule type" value="Genomic_DNA"/>
</dbReference>
<organism evidence="2 3">
    <name type="scientific">Diplogelasinospora grovesii</name>
    <dbReference type="NCBI Taxonomy" id="303347"/>
    <lineage>
        <taxon>Eukaryota</taxon>
        <taxon>Fungi</taxon>
        <taxon>Dikarya</taxon>
        <taxon>Ascomycota</taxon>
        <taxon>Pezizomycotina</taxon>
        <taxon>Sordariomycetes</taxon>
        <taxon>Sordariomycetidae</taxon>
        <taxon>Sordariales</taxon>
        <taxon>Diplogelasinosporaceae</taxon>
        <taxon>Diplogelasinospora</taxon>
    </lineage>
</organism>
<evidence type="ECO:0000313" key="3">
    <source>
        <dbReference type="Proteomes" id="UP001303473"/>
    </source>
</evidence>
<dbReference type="AlphaFoldDB" id="A0AAN6S2E3"/>
<evidence type="ECO:0000313" key="2">
    <source>
        <dbReference type="EMBL" id="KAK3937488.1"/>
    </source>
</evidence>
<gene>
    <name evidence="2" type="ORF">QBC46DRAFT_416125</name>
</gene>
<dbReference type="InterPro" id="IPR039970">
    <property type="entry name" value="TF_Grauzone"/>
</dbReference>